<proteinExistence type="predicted"/>
<protein>
    <recommendedName>
        <fullName evidence="3">DUF3310 domain-containing protein</fullName>
    </recommendedName>
</protein>
<dbReference type="EMBL" id="LYND01000129">
    <property type="protein sequence ID" value="ODA08713.1"/>
    <property type="molecule type" value="Genomic_DNA"/>
</dbReference>
<evidence type="ECO:0008006" key="3">
    <source>
        <dbReference type="Google" id="ProtNLM"/>
    </source>
</evidence>
<organism evidence="1 2">
    <name type="scientific">Paenibacillus polymyxa</name>
    <name type="common">Bacillus polymyxa</name>
    <dbReference type="NCBI Taxonomy" id="1406"/>
    <lineage>
        <taxon>Bacteria</taxon>
        <taxon>Bacillati</taxon>
        <taxon>Bacillota</taxon>
        <taxon>Bacilli</taxon>
        <taxon>Bacillales</taxon>
        <taxon>Paenibacillaceae</taxon>
        <taxon>Paenibacillus</taxon>
    </lineage>
</organism>
<keyword evidence="2" id="KW-1185">Reference proteome</keyword>
<reference evidence="2" key="1">
    <citation type="submission" date="2016-05" db="EMBL/GenBank/DDBJ databases">
        <title>Whole genome shotgun sequencing of cultured foodborne pathogen.</title>
        <authorList>
            <person name="Zheng J."/>
            <person name="Timme R."/>
            <person name="Allard M."/>
            <person name="Strain E."/>
            <person name="Luo Y."/>
            <person name="Brown E."/>
        </authorList>
    </citation>
    <scope>NUCLEOTIDE SEQUENCE [LARGE SCALE GENOMIC DNA]</scope>
    <source>
        <strain evidence="2">CFSAN034343</strain>
    </source>
</reference>
<evidence type="ECO:0000313" key="2">
    <source>
        <dbReference type="Proteomes" id="UP000094974"/>
    </source>
</evidence>
<accession>A0ABX2ZEW6</accession>
<dbReference type="Pfam" id="PF11753">
    <property type="entry name" value="DUF3310"/>
    <property type="match status" value="1"/>
</dbReference>
<dbReference type="Proteomes" id="UP000094974">
    <property type="component" value="Unassembled WGS sequence"/>
</dbReference>
<comment type="caution">
    <text evidence="1">The sequence shown here is derived from an EMBL/GenBank/DDBJ whole genome shotgun (WGS) entry which is preliminary data.</text>
</comment>
<gene>
    <name evidence="1" type="ORF">A7312_04735</name>
</gene>
<dbReference type="RefSeq" id="WP_029516959.1">
    <property type="nucleotide sequence ID" value="NZ_ALJV01000125.1"/>
</dbReference>
<dbReference type="InterPro" id="IPR021739">
    <property type="entry name" value="SaV-like"/>
</dbReference>
<sequence length="73" mass="8549">MKKDMVNSPEHYTTGGIETIDFIQAKLGTEGFRDYCVGNVIKYCSRYKHKGGKEDLQKARWYLDRMIQDGERK</sequence>
<evidence type="ECO:0000313" key="1">
    <source>
        <dbReference type="EMBL" id="ODA08713.1"/>
    </source>
</evidence>
<name>A0ABX2ZEW6_PAEPO</name>